<dbReference type="Proteomes" id="UP000492821">
    <property type="component" value="Unassembled WGS sequence"/>
</dbReference>
<name>A0A7E4UYG1_PANRE</name>
<feature type="transmembrane region" description="Helical" evidence="1">
    <location>
        <begin position="100"/>
        <end position="122"/>
    </location>
</feature>
<feature type="signal peptide" evidence="2">
    <location>
        <begin position="1"/>
        <end position="24"/>
    </location>
</feature>
<feature type="chain" id="PRO_5028843681" evidence="2">
    <location>
        <begin position="25"/>
        <end position="205"/>
    </location>
</feature>
<evidence type="ECO:0000313" key="3">
    <source>
        <dbReference type="Proteomes" id="UP000492821"/>
    </source>
</evidence>
<keyword evidence="1" id="KW-0472">Membrane</keyword>
<reference evidence="4" key="2">
    <citation type="submission" date="2020-10" db="UniProtKB">
        <authorList>
            <consortium name="WormBaseParasite"/>
        </authorList>
    </citation>
    <scope>IDENTIFICATION</scope>
</reference>
<dbReference type="WBParaSite" id="Pan_g14302.t1">
    <property type="protein sequence ID" value="Pan_g14302.t1"/>
    <property type="gene ID" value="Pan_g14302"/>
</dbReference>
<proteinExistence type="predicted"/>
<keyword evidence="3" id="KW-1185">Reference proteome</keyword>
<keyword evidence="1" id="KW-0812">Transmembrane</keyword>
<reference evidence="3" key="1">
    <citation type="journal article" date="2013" name="Genetics">
        <title>The draft genome and transcriptome of Panagrellus redivivus are shaped by the harsh demands of a free-living lifestyle.</title>
        <authorList>
            <person name="Srinivasan J."/>
            <person name="Dillman A.R."/>
            <person name="Macchietto M.G."/>
            <person name="Heikkinen L."/>
            <person name="Lakso M."/>
            <person name="Fracchia K.M."/>
            <person name="Antoshechkin I."/>
            <person name="Mortazavi A."/>
            <person name="Wong G."/>
            <person name="Sternberg P.W."/>
        </authorList>
    </citation>
    <scope>NUCLEOTIDE SEQUENCE [LARGE SCALE GENOMIC DNA]</scope>
    <source>
        <strain evidence="3">MT8872</strain>
    </source>
</reference>
<evidence type="ECO:0000256" key="2">
    <source>
        <dbReference type="SAM" id="SignalP"/>
    </source>
</evidence>
<sequence length="205" mass="22834">MPSIATLFAVPLILLYQLVAVSVAEVCPVNADTVAKLLSATAGTSHRKSCPDFKDDAEQVACCPSAITPGTFYCCTTEKRAELDAEIAAEARRLFFRNHMAHIIIGSIVAFILFIIIASFICKRVSFCPMYLQKSLHAPSSQILSRYRPVDTLPPKPPSVYEAPPPYDFTTARPSHQFLNNQRDHDWNCLIENEINDARIIDRAH</sequence>
<keyword evidence="1" id="KW-1133">Transmembrane helix</keyword>
<keyword evidence="2" id="KW-0732">Signal</keyword>
<protein>
    <submittedName>
        <fullName evidence="4">Uncharacterized protein</fullName>
    </submittedName>
</protein>
<evidence type="ECO:0000256" key="1">
    <source>
        <dbReference type="SAM" id="Phobius"/>
    </source>
</evidence>
<accession>A0A7E4UYG1</accession>
<evidence type="ECO:0000313" key="4">
    <source>
        <dbReference type="WBParaSite" id="Pan_g14302.t1"/>
    </source>
</evidence>
<dbReference type="AlphaFoldDB" id="A0A7E4UYG1"/>
<organism evidence="3 4">
    <name type="scientific">Panagrellus redivivus</name>
    <name type="common">Microworm</name>
    <dbReference type="NCBI Taxonomy" id="6233"/>
    <lineage>
        <taxon>Eukaryota</taxon>
        <taxon>Metazoa</taxon>
        <taxon>Ecdysozoa</taxon>
        <taxon>Nematoda</taxon>
        <taxon>Chromadorea</taxon>
        <taxon>Rhabditida</taxon>
        <taxon>Tylenchina</taxon>
        <taxon>Panagrolaimomorpha</taxon>
        <taxon>Panagrolaimoidea</taxon>
        <taxon>Panagrolaimidae</taxon>
        <taxon>Panagrellus</taxon>
    </lineage>
</organism>